<evidence type="ECO:0000313" key="2">
    <source>
        <dbReference type="Proteomes" id="UP001177021"/>
    </source>
</evidence>
<dbReference type="EMBL" id="CASHSV030000206">
    <property type="protein sequence ID" value="CAJ2654556.1"/>
    <property type="molecule type" value="Genomic_DNA"/>
</dbReference>
<dbReference type="Proteomes" id="UP001177021">
    <property type="component" value="Unassembled WGS sequence"/>
</dbReference>
<accession>A0ACB0KE50</accession>
<sequence length="60" mass="7051">MWIEVFSGSENIIKLETKMLGGNLIIYFIFNHCKETNKNIDQILPMLSPDFYFSEGKKYT</sequence>
<organism evidence="1 2">
    <name type="scientific">Trifolium pratense</name>
    <name type="common">Red clover</name>
    <dbReference type="NCBI Taxonomy" id="57577"/>
    <lineage>
        <taxon>Eukaryota</taxon>
        <taxon>Viridiplantae</taxon>
        <taxon>Streptophyta</taxon>
        <taxon>Embryophyta</taxon>
        <taxon>Tracheophyta</taxon>
        <taxon>Spermatophyta</taxon>
        <taxon>Magnoliopsida</taxon>
        <taxon>eudicotyledons</taxon>
        <taxon>Gunneridae</taxon>
        <taxon>Pentapetalae</taxon>
        <taxon>rosids</taxon>
        <taxon>fabids</taxon>
        <taxon>Fabales</taxon>
        <taxon>Fabaceae</taxon>
        <taxon>Papilionoideae</taxon>
        <taxon>50 kb inversion clade</taxon>
        <taxon>NPAAA clade</taxon>
        <taxon>Hologalegina</taxon>
        <taxon>IRL clade</taxon>
        <taxon>Trifolieae</taxon>
        <taxon>Trifolium</taxon>
    </lineage>
</organism>
<comment type="caution">
    <text evidence="1">The sequence shown here is derived from an EMBL/GenBank/DDBJ whole genome shotgun (WGS) entry which is preliminary data.</text>
</comment>
<proteinExistence type="predicted"/>
<evidence type="ECO:0000313" key="1">
    <source>
        <dbReference type="EMBL" id="CAJ2654556.1"/>
    </source>
</evidence>
<gene>
    <name evidence="1" type="ORF">MILVUS5_LOCUS21671</name>
</gene>
<reference evidence="1" key="1">
    <citation type="submission" date="2023-10" db="EMBL/GenBank/DDBJ databases">
        <authorList>
            <person name="Rodriguez Cubillos JULIANA M."/>
            <person name="De Vega J."/>
        </authorList>
    </citation>
    <scope>NUCLEOTIDE SEQUENCE</scope>
</reference>
<keyword evidence="2" id="KW-1185">Reference proteome</keyword>
<name>A0ACB0KE50_TRIPR</name>
<protein>
    <submittedName>
        <fullName evidence="1">Uncharacterized protein</fullName>
    </submittedName>
</protein>